<organism evidence="3 4">
    <name type="scientific">Candidatus Acidiferrum panamense</name>
    <dbReference type="NCBI Taxonomy" id="2741543"/>
    <lineage>
        <taxon>Bacteria</taxon>
        <taxon>Pseudomonadati</taxon>
        <taxon>Acidobacteriota</taxon>
        <taxon>Terriglobia</taxon>
        <taxon>Candidatus Acidiferrales</taxon>
        <taxon>Candidatus Acidiferrum</taxon>
    </lineage>
</organism>
<dbReference type="InterPro" id="IPR000160">
    <property type="entry name" value="GGDEF_dom"/>
</dbReference>
<dbReference type="NCBIfam" id="TIGR00254">
    <property type="entry name" value="GGDEF"/>
    <property type="match status" value="1"/>
</dbReference>
<protein>
    <recommendedName>
        <fullName evidence="1">diguanylate cyclase</fullName>
        <ecNumber evidence="1">2.7.7.65</ecNumber>
    </recommendedName>
</protein>
<dbReference type="InterPro" id="IPR050469">
    <property type="entry name" value="Diguanylate_Cyclase"/>
</dbReference>
<evidence type="ECO:0000313" key="4">
    <source>
        <dbReference type="Proteomes" id="UP000567293"/>
    </source>
</evidence>
<dbReference type="GO" id="GO:0052621">
    <property type="term" value="F:diguanylate cyclase activity"/>
    <property type="evidence" value="ECO:0007669"/>
    <property type="project" value="UniProtKB-EC"/>
</dbReference>
<dbReference type="PROSITE" id="PS50887">
    <property type="entry name" value="GGDEF"/>
    <property type="match status" value="1"/>
</dbReference>
<name>A0A7V8NSU9_9BACT</name>
<dbReference type="EC" id="2.7.7.65" evidence="1"/>
<dbReference type="Pfam" id="PF00990">
    <property type="entry name" value="GGDEF"/>
    <property type="match status" value="1"/>
</dbReference>
<dbReference type="InterPro" id="IPR043128">
    <property type="entry name" value="Rev_trsase/Diguanyl_cyclase"/>
</dbReference>
<dbReference type="GO" id="GO:0005886">
    <property type="term" value="C:plasma membrane"/>
    <property type="evidence" value="ECO:0007669"/>
    <property type="project" value="TreeGrafter"/>
</dbReference>
<proteinExistence type="predicted"/>
<dbReference type="SUPFAM" id="SSF55073">
    <property type="entry name" value="Nucleotide cyclase"/>
    <property type="match status" value="1"/>
</dbReference>
<gene>
    <name evidence="3" type="ORF">HRJ53_17815</name>
</gene>
<sequence length="133" mass="14539">VNDTHGHLVGSRLLAEIGNALKAHCRLIDFAFRYGGDEFVLLLPQTSKENALNVARRLHKLIRESVWLEKEGLKIRLTPSLGVASYPVDSRTKEGLLHLADEAMYLVKNTHRDSVAAANIGILPNTATAESAG</sequence>
<dbReference type="AlphaFoldDB" id="A0A7V8NSU9"/>
<dbReference type="InterPro" id="IPR029787">
    <property type="entry name" value="Nucleotide_cyclase"/>
</dbReference>
<comment type="caution">
    <text evidence="3">The sequence shown here is derived from an EMBL/GenBank/DDBJ whole genome shotgun (WGS) entry which is preliminary data.</text>
</comment>
<keyword evidence="4" id="KW-1185">Reference proteome</keyword>
<evidence type="ECO:0000313" key="3">
    <source>
        <dbReference type="EMBL" id="MBA0086842.1"/>
    </source>
</evidence>
<feature type="non-terminal residue" evidence="3">
    <location>
        <position position="1"/>
    </location>
</feature>
<dbReference type="PANTHER" id="PTHR45138:SF6">
    <property type="entry name" value="DIGUANYLATE CYCLASE DGCN"/>
    <property type="match status" value="1"/>
</dbReference>
<dbReference type="Proteomes" id="UP000567293">
    <property type="component" value="Unassembled WGS sequence"/>
</dbReference>
<dbReference type="GO" id="GO:0043709">
    <property type="term" value="P:cell adhesion involved in single-species biofilm formation"/>
    <property type="evidence" value="ECO:0007669"/>
    <property type="project" value="TreeGrafter"/>
</dbReference>
<evidence type="ECO:0000259" key="2">
    <source>
        <dbReference type="PROSITE" id="PS50887"/>
    </source>
</evidence>
<accession>A0A7V8NSU9</accession>
<dbReference type="GO" id="GO:1902201">
    <property type="term" value="P:negative regulation of bacterial-type flagellum-dependent cell motility"/>
    <property type="evidence" value="ECO:0007669"/>
    <property type="project" value="TreeGrafter"/>
</dbReference>
<dbReference type="SMART" id="SM00267">
    <property type="entry name" value="GGDEF"/>
    <property type="match status" value="1"/>
</dbReference>
<feature type="domain" description="GGDEF" evidence="2">
    <location>
        <begin position="1"/>
        <end position="120"/>
    </location>
</feature>
<dbReference type="PANTHER" id="PTHR45138">
    <property type="entry name" value="REGULATORY COMPONENTS OF SENSORY TRANSDUCTION SYSTEM"/>
    <property type="match status" value="1"/>
</dbReference>
<dbReference type="EMBL" id="JACDQQ010001701">
    <property type="protein sequence ID" value="MBA0086842.1"/>
    <property type="molecule type" value="Genomic_DNA"/>
</dbReference>
<dbReference type="Gene3D" id="3.30.70.270">
    <property type="match status" value="1"/>
</dbReference>
<reference evidence="3" key="1">
    <citation type="submission" date="2020-06" db="EMBL/GenBank/DDBJ databases">
        <title>Legume-microbial interactions unlock mineral nutrients during tropical forest succession.</title>
        <authorList>
            <person name="Epihov D.Z."/>
        </authorList>
    </citation>
    <scope>NUCLEOTIDE SEQUENCE [LARGE SCALE GENOMIC DNA]</scope>
    <source>
        <strain evidence="3">Pan2503</strain>
    </source>
</reference>
<dbReference type="CDD" id="cd01949">
    <property type="entry name" value="GGDEF"/>
    <property type="match status" value="1"/>
</dbReference>
<evidence type="ECO:0000256" key="1">
    <source>
        <dbReference type="ARBA" id="ARBA00012528"/>
    </source>
</evidence>